<dbReference type="Pfam" id="PF00147">
    <property type="entry name" value="Fibrinogen_C"/>
    <property type="match status" value="1"/>
</dbReference>
<dbReference type="SUPFAM" id="SSF56496">
    <property type="entry name" value="Fibrinogen C-terminal domain-like"/>
    <property type="match status" value="1"/>
</dbReference>
<sequence length="198" mass="22930">MGTNSHAWSGWRESLSMTEMKIRRIPSTGKVCAGRVHRQDAVYGQSYTFFFSRDISRSRRIGAGSRRVSASDFYKTWDEYKHGFGDLDGNFWLGNDKIVSLCNDEQFELRIDMELGDDTRYAQYSSFSVEDESQNYRLHVMDSVVLQGIVWRFTITMSFQQTTETTMLVRETVQRYLREHGGSLIVNNDKALEDRIGS</sequence>
<feature type="domain" description="Fibrinogen C-terminal" evidence="1">
    <location>
        <begin position="23"/>
        <end position="140"/>
    </location>
</feature>
<name>A0ABY7FIS0_MYAAR</name>
<keyword evidence="3" id="KW-1185">Reference proteome</keyword>
<organism evidence="2 3">
    <name type="scientific">Mya arenaria</name>
    <name type="common">Soft-shell clam</name>
    <dbReference type="NCBI Taxonomy" id="6604"/>
    <lineage>
        <taxon>Eukaryota</taxon>
        <taxon>Metazoa</taxon>
        <taxon>Spiralia</taxon>
        <taxon>Lophotrochozoa</taxon>
        <taxon>Mollusca</taxon>
        <taxon>Bivalvia</taxon>
        <taxon>Autobranchia</taxon>
        <taxon>Heteroconchia</taxon>
        <taxon>Euheterodonta</taxon>
        <taxon>Imparidentia</taxon>
        <taxon>Neoheterodontei</taxon>
        <taxon>Myida</taxon>
        <taxon>Myoidea</taxon>
        <taxon>Myidae</taxon>
        <taxon>Mya</taxon>
    </lineage>
</organism>
<dbReference type="EMBL" id="CP111023">
    <property type="protein sequence ID" value="WAR22083.1"/>
    <property type="molecule type" value="Genomic_DNA"/>
</dbReference>
<dbReference type="Gene3D" id="3.90.215.10">
    <property type="entry name" value="Gamma Fibrinogen, chain A, domain 1"/>
    <property type="match status" value="1"/>
</dbReference>
<dbReference type="InterPro" id="IPR050373">
    <property type="entry name" value="Fibrinogen_C-term_domain"/>
</dbReference>
<dbReference type="InterPro" id="IPR036056">
    <property type="entry name" value="Fibrinogen-like_C"/>
</dbReference>
<dbReference type="PROSITE" id="PS51406">
    <property type="entry name" value="FIBRINOGEN_C_2"/>
    <property type="match status" value="1"/>
</dbReference>
<dbReference type="SMART" id="SM00186">
    <property type="entry name" value="FBG"/>
    <property type="match status" value="1"/>
</dbReference>
<dbReference type="InterPro" id="IPR002181">
    <property type="entry name" value="Fibrinogen_a/b/g_C_dom"/>
</dbReference>
<gene>
    <name evidence="2" type="ORF">MAR_016057</name>
</gene>
<protein>
    <submittedName>
        <fullName evidence="2">TENX-like protein</fullName>
    </submittedName>
</protein>
<evidence type="ECO:0000313" key="3">
    <source>
        <dbReference type="Proteomes" id="UP001164746"/>
    </source>
</evidence>
<evidence type="ECO:0000313" key="2">
    <source>
        <dbReference type="EMBL" id="WAR22083.1"/>
    </source>
</evidence>
<dbReference type="InterPro" id="IPR014716">
    <property type="entry name" value="Fibrinogen_a/b/g_C_1"/>
</dbReference>
<accession>A0ABY7FIS0</accession>
<reference evidence="2" key="1">
    <citation type="submission" date="2022-11" db="EMBL/GenBank/DDBJ databases">
        <title>Centuries of genome instability and evolution in soft-shell clam transmissible cancer (bioRxiv).</title>
        <authorList>
            <person name="Hart S.F.M."/>
            <person name="Yonemitsu M.A."/>
            <person name="Giersch R.M."/>
            <person name="Beal B.F."/>
            <person name="Arriagada G."/>
            <person name="Davis B.W."/>
            <person name="Ostrander E.A."/>
            <person name="Goff S.P."/>
            <person name="Metzger M.J."/>
        </authorList>
    </citation>
    <scope>NUCLEOTIDE SEQUENCE</scope>
    <source>
        <strain evidence="2">MELC-2E11</strain>
        <tissue evidence="2">Siphon/mantle</tissue>
    </source>
</reference>
<dbReference type="PANTHER" id="PTHR19143">
    <property type="entry name" value="FIBRINOGEN/TENASCIN/ANGIOPOEITIN"/>
    <property type="match status" value="1"/>
</dbReference>
<evidence type="ECO:0000259" key="1">
    <source>
        <dbReference type="PROSITE" id="PS51406"/>
    </source>
</evidence>
<dbReference type="Proteomes" id="UP001164746">
    <property type="component" value="Chromosome 12"/>
</dbReference>
<proteinExistence type="predicted"/>